<dbReference type="InterPro" id="IPR036390">
    <property type="entry name" value="WH_DNA-bd_sf"/>
</dbReference>
<dbReference type="SUPFAM" id="SSF46785">
    <property type="entry name" value="Winged helix' DNA-binding domain"/>
    <property type="match status" value="1"/>
</dbReference>
<gene>
    <name evidence="5" type="ORF">C0029_02035</name>
</gene>
<dbReference type="CDD" id="cd00090">
    <property type="entry name" value="HTH_ARSR"/>
    <property type="match status" value="1"/>
</dbReference>
<dbReference type="PANTHER" id="PTHR43132">
    <property type="entry name" value="ARSENICAL RESISTANCE OPERON REPRESSOR ARSR-RELATED"/>
    <property type="match status" value="1"/>
</dbReference>
<evidence type="ECO:0000259" key="4">
    <source>
        <dbReference type="PROSITE" id="PS50987"/>
    </source>
</evidence>
<sequence>MKNNTTLSLEEAAKALKELGHPVRLSIYRQLVRAGADGTPVGTVQAQLDIPGSTLTHHLSGLVSAGLVTQRREGRTLYCVAQYEELDALIDYLQEECCAGS</sequence>
<dbReference type="InterPro" id="IPR036388">
    <property type="entry name" value="WH-like_DNA-bd_sf"/>
</dbReference>
<dbReference type="InterPro" id="IPR001845">
    <property type="entry name" value="HTH_ArsR_DNA-bd_dom"/>
</dbReference>
<comment type="caution">
    <text evidence="5">The sequence shown here is derived from an EMBL/GenBank/DDBJ whole genome shotgun (WGS) entry which is preliminary data.</text>
</comment>
<reference evidence="5 6" key="1">
    <citation type="submission" date="2018-01" db="EMBL/GenBank/DDBJ databases">
        <title>The draft genome sequence of Halioglobus japonicus S1-36.</title>
        <authorList>
            <person name="Du Z.-J."/>
            <person name="Shi M.-J."/>
        </authorList>
    </citation>
    <scope>NUCLEOTIDE SEQUENCE [LARGE SCALE GENOMIC DNA]</scope>
    <source>
        <strain evidence="5 6">S1-36</strain>
    </source>
</reference>
<dbReference type="PROSITE" id="PS50987">
    <property type="entry name" value="HTH_ARSR_2"/>
    <property type="match status" value="1"/>
</dbReference>
<keyword evidence="1" id="KW-0805">Transcription regulation</keyword>
<dbReference type="GO" id="GO:0003677">
    <property type="term" value="F:DNA binding"/>
    <property type="evidence" value="ECO:0007669"/>
    <property type="project" value="UniProtKB-KW"/>
</dbReference>
<dbReference type="SMART" id="SM00418">
    <property type="entry name" value="HTH_ARSR"/>
    <property type="match status" value="1"/>
</dbReference>
<dbReference type="NCBIfam" id="NF033788">
    <property type="entry name" value="HTH_metalloreg"/>
    <property type="match status" value="1"/>
</dbReference>
<dbReference type="InterPro" id="IPR011991">
    <property type="entry name" value="ArsR-like_HTH"/>
</dbReference>
<dbReference type="PANTHER" id="PTHR43132:SF2">
    <property type="entry name" value="ARSENICAL RESISTANCE OPERON REPRESSOR ARSR-RELATED"/>
    <property type="match status" value="1"/>
</dbReference>
<dbReference type="InterPro" id="IPR051011">
    <property type="entry name" value="Metal_resp_trans_reg"/>
</dbReference>
<dbReference type="EMBL" id="PKUR01000001">
    <property type="protein sequence ID" value="PLW87393.1"/>
    <property type="molecule type" value="Genomic_DNA"/>
</dbReference>
<keyword evidence="2" id="KW-0238">DNA-binding</keyword>
<evidence type="ECO:0000256" key="2">
    <source>
        <dbReference type="ARBA" id="ARBA00023125"/>
    </source>
</evidence>
<name>A0AAP8SPP7_9GAMM</name>
<keyword evidence="6" id="KW-1185">Reference proteome</keyword>
<evidence type="ECO:0000313" key="6">
    <source>
        <dbReference type="Proteomes" id="UP000235162"/>
    </source>
</evidence>
<dbReference type="RefSeq" id="WP_084200535.1">
    <property type="nucleotide sequence ID" value="NZ_BMYL01000001.1"/>
</dbReference>
<evidence type="ECO:0000256" key="3">
    <source>
        <dbReference type="ARBA" id="ARBA00023163"/>
    </source>
</evidence>
<evidence type="ECO:0000313" key="5">
    <source>
        <dbReference type="EMBL" id="PLW87393.1"/>
    </source>
</evidence>
<evidence type="ECO:0000256" key="1">
    <source>
        <dbReference type="ARBA" id="ARBA00023015"/>
    </source>
</evidence>
<keyword evidence="3" id="KW-0804">Transcription</keyword>
<accession>A0AAP8SPP7</accession>
<dbReference type="Gene3D" id="1.10.10.10">
    <property type="entry name" value="Winged helix-like DNA-binding domain superfamily/Winged helix DNA-binding domain"/>
    <property type="match status" value="1"/>
</dbReference>
<protein>
    <submittedName>
        <fullName evidence="5">ArsR family transcriptional regulator</fullName>
    </submittedName>
</protein>
<dbReference type="PRINTS" id="PR00778">
    <property type="entry name" value="HTHARSR"/>
</dbReference>
<organism evidence="5 6">
    <name type="scientific">Halioglobus japonicus</name>
    <dbReference type="NCBI Taxonomy" id="930805"/>
    <lineage>
        <taxon>Bacteria</taxon>
        <taxon>Pseudomonadati</taxon>
        <taxon>Pseudomonadota</taxon>
        <taxon>Gammaproteobacteria</taxon>
        <taxon>Cellvibrionales</taxon>
        <taxon>Halieaceae</taxon>
        <taxon>Halioglobus</taxon>
    </lineage>
</organism>
<proteinExistence type="predicted"/>
<dbReference type="Pfam" id="PF12840">
    <property type="entry name" value="HTH_20"/>
    <property type="match status" value="1"/>
</dbReference>
<dbReference type="GO" id="GO:0003700">
    <property type="term" value="F:DNA-binding transcription factor activity"/>
    <property type="evidence" value="ECO:0007669"/>
    <property type="project" value="InterPro"/>
</dbReference>
<dbReference type="KEGG" id="hja:BST95_16165"/>
<dbReference type="Proteomes" id="UP000235162">
    <property type="component" value="Unassembled WGS sequence"/>
</dbReference>
<feature type="domain" description="HTH arsR-type" evidence="4">
    <location>
        <begin position="4"/>
        <end position="101"/>
    </location>
</feature>
<dbReference type="AlphaFoldDB" id="A0AAP8SPP7"/>